<dbReference type="RefSeq" id="XP_040694250.1">
    <property type="nucleotide sequence ID" value="XM_040832374.1"/>
</dbReference>
<feature type="transmembrane region" description="Helical" evidence="1">
    <location>
        <begin position="200"/>
        <end position="225"/>
    </location>
</feature>
<accession>A0A1L9S076</accession>
<evidence type="ECO:0008006" key="4">
    <source>
        <dbReference type="Google" id="ProtNLM"/>
    </source>
</evidence>
<organism evidence="2 3">
    <name type="scientific">Aspergillus wentii DTO 134E9</name>
    <dbReference type="NCBI Taxonomy" id="1073089"/>
    <lineage>
        <taxon>Eukaryota</taxon>
        <taxon>Fungi</taxon>
        <taxon>Dikarya</taxon>
        <taxon>Ascomycota</taxon>
        <taxon>Pezizomycotina</taxon>
        <taxon>Eurotiomycetes</taxon>
        <taxon>Eurotiomycetidae</taxon>
        <taxon>Eurotiales</taxon>
        <taxon>Aspergillaceae</taxon>
        <taxon>Aspergillus</taxon>
        <taxon>Aspergillus subgen. Cremei</taxon>
    </lineage>
</organism>
<dbReference type="AlphaFoldDB" id="A0A1L9S076"/>
<evidence type="ECO:0000313" key="3">
    <source>
        <dbReference type="Proteomes" id="UP000184383"/>
    </source>
</evidence>
<dbReference type="PANTHER" id="PTHR15887">
    <property type="entry name" value="TRANSMEMBRANE PROTEIN 69"/>
    <property type="match status" value="1"/>
</dbReference>
<dbReference type="VEuPathDB" id="FungiDB:ASPWEDRAFT_22740"/>
<dbReference type="Pfam" id="PF11911">
    <property type="entry name" value="DUF3429"/>
    <property type="match status" value="1"/>
</dbReference>
<sequence>MLYRNAAARSVLRAISSSNASVARSTLGNNVFKAQLATSARHAIRPTPSMALAARKPVTTALVRYASTSSKDGEDQDPDVMAGMKSEAKVIKDTFSLEEVPKEALYLGMAGVIPYLATSVQTVLLSNEINRAATVGHGDGLVFSGQSAELMLHMLEPIQVGYGAVILSFLGAVHWGLEWAGYGGKFGYKRYAAGVIAPAVAWPTLLLPVEYALISQFLAFTFLYYNDARAATQGRAPHWYSMYRFVLTFVVGASIVATLVGREQITNTISSEHTISDKINALIFLQKKEKEEADARRRAELGEEDSE</sequence>
<dbReference type="PANTHER" id="PTHR15887:SF1">
    <property type="entry name" value="TRANSMEMBRANE PROTEIN 69"/>
    <property type="match status" value="1"/>
</dbReference>
<gene>
    <name evidence="2" type="ORF">ASPWEDRAFT_22740</name>
</gene>
<keyword evidence="3" id="KW-1185">Reference proteome</keyword>
<name>A0A1L9S076_ASPWE</name>
<dbReference type="STRING" id="1073089.A0A1L9S076"/>
<reference evidence="3" key="1">
    <citation type="journal article" date="2017" name="Genome Biol.">
        <title>Comparative genomics reveals high biological diversity and specific adaptations in the industrially and medically important fungal genus Aspergillus.</title>
        <authorList>
            <person name="de Vries R.P."/>
            <person name="Riley R."/>
            <person name="Wiebenga A."/>
            <person name="Aguilar-Osorio G."/>
            <person name="Amillis S."/>
            <person name="Uchima C.A."/>
            <person name="Anderluh G."/>
            <person name="Asadollahi M."/>
            <person name="Askin M."/>
            <person name="Barry K."/>
            <person name="Battaglia E."/>
            <person name="Bayram O."/>
            <person name="Benocci T."/>
            <person name="Braus-Stromeyer S.A."/>
            <person name="Caldana C."/>
            <person name="Canovas D."/>
            <person name="Cerqueira G.C."/>
            <person name="Chen F."/>
            <person name="Chen W."/>
            <person name="Choi C."/>
            <person name="Clum A."/>
            <person name="Dos Santos R.A."/>
            <person name="Damasio A.R."/>
            <person name="Diallinas G."/>
            <person name="Emri T."/>
            <person name="Fekete E."/>
            <person name="Flipphi M."/>
            <person name="Freyberg S."/>
            <person name="Gallo A."/>
            <person name="Gournas C."/>
            <person name="Habgood R."/>
            <person name="Hainaut M."/>
            <person name="Harispe M.L."/>
            <person name="Henrissat B."/>
            <person name="Hilden K.S."/>
            <person name="Hope R."/>
            <person name="Hossain A."/>
            <person name="Karabika E."/>
            <person name="Karaffa L."/>
            <person name="Karanyi Z."/>
            <person name="Krasevec N."/>
            <person name="Kuo A."/>
            <person name="Kusch H."/>
            <person name="LaButti K."/>
            <person name="Lagendijk E.L."/>
            <person name="Lapidus A."/>
            <person name="Levasseur A."/>
            <person name="Lindquist E."/>
            <person name="Lipzen A."/>
            <person name="Logrieco A.F."/>
            <person name="MacCabe A."/>
            <person name="Maekelae M.R."/>
            <person name="Malavazi I."/>
            <person name="Melin P."/>
            <person name="Meyer V."/>
            <person name="Mielnichuk N."/>
            <person name="Miskei M."/>
            <person name="Molnar A.P."/>
            <person name="Mule G."/>
            <person name="Ngan C.Y."/>
            <person name="Orejas M."/>
            <person name="Orosz E."/>
            <person name="Ouedraogo J.P."/>
            <person name="Overkamp K.M."/>
            <person name="Park H.-S."/>
            <person name="Perrone G."/>
            <person name="Piumi F."/>
            <person name="Punt P.J."/>
            <person name="Ram A.F."/>
            <person name="Ramon A."/>
            <person name="Rauscher S."/>
            <person name="Record E."/>
            <person name="Riano-Pachon D.M."/>
            <person name="Robert V."/>
            <person name="Roehrig J."/>
            <person name="Ruller R."/>
            <person name="Salamov A."/>
            <person name="Salih N.S."/>
            <person name="Samson R.A."/>
            <person name="Sandor E."/>
            <person name="Sanguinetti M."/>
            <person name="Schuetze T."/>
            <person name="Sepcic K."/>
            <person name="Shelest E."/>
            <person name="Sherlock G."/>
            <person name="Sophianopoulou V."/>
            <person name="Squina F.M."/>
            <person name="Sun H."/>
            <person name="Susca A."/>
            <person name="Todd R.B."/>
            <person name="Tsang A."/>
            <person name="Unkles S.E."/>
            <person name="van de Wiele N."/>
            <person name="van Rossen-Uffink D."/>
            <person name="Oliveira J.V."/>
            <person name="Vesth T.C."/>
            <person name="Visser J."/>
            <person name="Yu J.-H."/>
            <person name="Zhou M."/>
            <person name="Andersen M.R."/>
            <person name="Archer D.B."/>
            <person name="Baker S.E."/>
            <person name="Benoit I."/>
            <person name="Brakhage A.A."/>
            <person name="Braus G.H."/>
            <person name="Fischer R."/>
            <person name="Frisvad J.C."/>
            <person name="Goldman G.H."/>
            <person name="Houbraken J."/>
            <person name="Oakley B."/>
            <person name="Pocsi I."/>
            <person name="Scazzocchio C."/>
            <person name="Seiboth B."/>
            <person name="vanKuyk P.A."/>
            <person name="Wortman J."/>
            <person name="Dyer P.S."/>
            <person name="Grigoriev I.V."/>
        </authorList>
    </citation>
    <scope>NUCLEOTIDE SEQUENCE [LARGE SCALE GENOMIC DNA]</scope>
    <source>
        <strain evidence="3">DTO 134E9</strain>
    </source>
</reference>
<feature type="transmembrane region" description="Helical" evidence="1">
    <location>
        <begin position="245"/>
        <end position="261"/>
    </location>
</feature>
<dbReference type="Proteomes" id="UP000184383">
    <property type="component" value="Unassembled WGS sequence"/>
</dbReference>
<proteinExistence type="predicted"/>
<keyword evidence="1" id="KW-0812">Transmembrane</keyword>
<dbReference type="EMBL" id="KV878209">
    <property type="protein sequence ID" value="OJJ40574.1"/>
    <property type="molecule type" value="Genomic_DNA"/>
</dbReference>
<keyword evidence="1" id="KW-1133">Transmembrane helix</keyword>
<dbReference type="OrthoDB" id="194289at2759"/>
<keyword evidence="1" id="KW-0472">Membrane</keyword>
<evidence type="ECO:0000256" key="1">
    <source>
        <dbReference type="SAM" id="Phobius"/>
    </source>
</evidence>
<dbReference type="GeneID" id="63748222"/>
<protein>
    <recommendedName>
        <fullName evidence="4">Transmembrane protein 69</fullName>
    </recommendedName>
</protein>
<feature type="transmembrane region" description="Helical" evidence="1">
    <location>
        <begin position="160"/>
        <end position="180"/>
    </location>
</feature>
<evidence type="ECO:0000313" key="2">
    <source>
        <dbReference type="EMBL" id="OJJ40574.1"/>
    </source>
</evidence>
<dbReference type="InterPro" id="IPR021836">
    <property type="entry name" value="DUF3429"/>
</dbReference>